<sequence>MLPVAGLALPFADQSIDVCRVLPAVTRLSDRYLKLVLAEADRVARTVTGAAGPEPDPAV</sequence>
<name>S4MP93_9ACTN</name>
<dbReference type="HOGENOM" id="CLU_2958611_0_0_11"/>
<reference evidence="1 2" key="1">
    <citation type="submission" date="2013-02" db="EMBL/GenBank/DDBJ databases">
        <title>Draft Genome Sequence of Streptomyces afghaniensis, Which Produces Compounds of the Julimycin B-Complex.</title>
        <authorList>
            <person name="Gruening B.A."/>
            <person name="Praeg A."/>
            <person name="Erxleben A."/>
            <person name="Guenther S."/>
            <person name="Fiedler H.-P."/>
            <person name="Goodfellow M."/>
            <person name="Mueller M."/>
        </authorList>
    </citation>
    <scope>NUCLEOTIDE SEQUENCE [LARGE SCALE GENOMIC DNA]</scope>
    <source>
        <strain evidence="1 2">772</strain>
    </source>
</reference>
<dbReference type="EMBL" id="AOPY01001455">
    <property type="protein sequence ID" value="EPJ38526.1"/>
    <property type="molecule type" value="Genomic_DNA"/>
</dbReference>
<dbReference type="Proteomes" id="UP000015001">
    <property type="component" value="Unassembled WGS sequence"/>
</dbReference>
<keyword evidence="2" id="KW-1185">Reference proteome</keyword>
<dbReference type="PATRIC" id="fig|1283301.3.peg.4363"/>
<evidence type="ECO:0000313" key="2">
    <source>
        <dbReference type="Proteomes" id="UP000015001"/>
    </source>
</evidence>
<proteinExistence type="predicted"/>
<gene>
    <name evidence="1" type="ORF">STAFG_4392</name>
</gene>
<dbReference type="AlphaFoldDB" id="S4MP93"/>
<protein>
    <submittedName>
        <fullName evidence="1">Uncharacterized protein</fullName>
    </submittedName>
</protein>
<evidence type="ECO:0000313" key="1">
    <source>
        <dbReference type="EMBL" id="EPJ38526.1"/>
    </source>
</evidence>
<accession>S4MP93</accession>
<comment type="caution">
    <text evidence="1">The sequence shown here is derived from an EMBL/GenBank/DDBJ whole genome shotgun (WGS) entry which is preliminary data.</text>
</comment>
<organism evidence="1 2">
    <name type="scientific">Streptomyces afghaniensis 772</name>
    <dbReference type="NCBI Taxonomy" id="1283301"/>
    <lineage>
        <taxon>Bacteria</taxon>
        <taxon>Bacillati</taxon>
        <taxon>Actinomycetota</taxon>
        <taxon>Actinomycetes</taxon>
        <taxon>Kitasatosporales</taxon>
        <taxon>Streptomycetaceae</taxon>
        <taxon>Streptomyces</taxon>
    </lineage>
</organism>